<keyword evidence="3 5" id="KW-1133">Transmembrane helix</keyword>
<dbReference type="EMBL" id="AGWB01000001">
    <property type="protein sequence ID" value="ENN94113.1"/>
    <property type="molecule type" value="Genomic_DNA"/>
</dbReference>
<feature type="transmembrane region" description="Helical" evidence="5">
    <location>
        <begin position="7"/>
        <end position="25"/>
    </location>
</feature>
<sequence>MKKMLRFFTFLFGFSFLVISFFVFVQKDNSLFRNIIGGEHSWFVSFIEHKLSTPNRQIRLHNIQGILSSQASIDTITVSDHKGVWLTITNAKINWNRLALLRGRIKVNQLLVGHVTFLRKPHSSTSVSFLETGQFSIPKLPVSISVNMFKAKHVRFGQDLFGLSSDVSLEGRLALANDTIDTDIKAHRLDAPGYFSILTKISKTSRIAQIDVMVNEPQNGILANVFNIEKRPALNLSVKGDGTFDDLVVALRAEVDREPVLNGNVILARVLDGHSLSVQLAGTIGFFMPSQYRSLFESNVTLGIEAVITKEGTTRFDHMVVQGKAINVVANAEITADGFLRRLFVDGNIGFDQETKESAHLLPLEGQTRVDSLTLTIDYGRQDQQVWKGRLIAHHLSNENIRIRDAIFDMGGVSENLDNPASRHIGIQVNGTLQGIENTKNAFEDGLDQTVNIHIDTDIVSGKPILVHDFSIVAQGFSAWLKGEVNRFIFKGELGLKAQTLAPLGMLSGRPMSGNADIKAKGTMSLLGGAFDLELSGAADNVMIGTKAVDSLLKGRLALSGNVTQNATGLILHHLRLKNNYANVTANGYFSSVSAEMDFYAQISDLAMLDPRMEGAVTIKGAAKGHSSLIKVSMHADITEALFMGKKLQNTILNVNALVDNTSVSSNVTGFVEGKGIFAQQPLQLFASFKNFNHIWKFQDINIEGASAKITGDFFQTFEGFIKGTLHIDVDDISTFAELFSQKGSGKVRGEFVFDERNGRQKTSLQIKSDHLIFAKNEIKKLAIQADIFNPFDAIQFEGFVQAKRVQTSFMVADRLTIHANNNNKQTVFNAQAILPNNTNAQFSGRMIIAGSSAGIKQKIQFETMDIKYSNFHARLFTPATIIFDENAVTISKLGFAIDQGKIVLNGTFQDVLNLHFTMNAIPVALANLWKPDLGAVGTLSGQVMIHGRFENPDVTYDIKGHELTTAVLQERKIKPFAFSSRGKVIDKTFTLGASLAGEGLQAQAQGNVSLDKGELNLHIDLQDLSGLLANGFIEGQALNGMITGKIDIGGTLKDPSAHFEFSSQNLTINSMLHKNVSSININARGFYEKSILHIQYITATGSKDLDLFINGRFSLNSSPTELSVKGIMPLVFIDQFLAKRGAHVTGIAKIDAVLNGTLSQPQLIGSFSIINGGFFDSQTNLELNNIMLKGKLNGDHMILEYASAHSSGGGSVSVSGRIFIDLQTDLSIHLDHINYNDGSMVFATLTGKTTMTGHLLSNLVIGGEVTVEKAEILIPDHFRNATFLDIKHNNLTKLILKTLERADVKAYRINHNISKEPSSVVQLNLQINAHNQIFVRGRGLDAELGGRISLTGPLHNVQPVGELQMIRGRFDILSQRLNFDKGQASFSGNLDPVVYFVANSNNGDIHVTVTVSGTIDNLNIQFESQPILPQDEVLARLIFKRSLNELSPFQIAQLAAAVAELAGASNTSLLNTLRAKVGLDDLDVIVDKNGNTGLRVGRYIRDNIYLGFEAGLDGTTKGTIDLDISRYLKAKGAIGSENNSSFGLFYEREY</sequence>
<evidence type="ECO:0000313" key="8">
    <source>
        <dbReference type="Proteomes" id="UP000014026"/>
    </source>
</evidence>
<dbReference type="GO" id="GO:0005886">
    <property type="term" value="C:plasma membrane"/>
    <property type="evidence" value="ECO:0007669"/>
    <property type="project" value="InterPro"/>
</dbReference>
<comment type="subcellular location">
    <subcellularLocation>
        <location evidence="1">Membrane</location>
        <topology evidence="1">Single-pass membrane protein</topology>
    </subcellularLocation>
</comment>
<evidence type="ECO:0000256" key="2">
    <source>
        <dbReference type="ARBA" id="ARBA00022692"/>
    </source>
</evidence>
<evidence type="ECO:0000256" key="5">
    <source>
        <dbReference type="SAM" id="Phobius"/>
    </source>
</evidence>
<dbReference type="Pfam" id="PF04357">
    <property type="entry name" value="TamB"/>
    <property type="match status" value="1"/>
</dbReference>
<gene>
    <name evidence="7" type="ORF">m02_00390</name>
</gene>
<name>N6UVP4_9HYPH</name>
<evidence type="ECO:0000256" key="4">
    <source>
        <dbReference type="ARBA" id="ARBA00023136"/>
    </source>
</evidence>
<organism evidence="7 8">
    <name type="scientific">Bartonella bovis m02</name>
    <dbReference type="NCBI Taxonomy" id="1094492"/>
    <lineage>
        <taxon>Bacteria</taxon>
        <taxon>Pseudomonadati</taxon>
        <taxon>Pseudomonadota</taxon>
        <taxon>Alphaproteobacteria</taxon>
        <taxon>Hyphomicrobiales</taxon>
        <taxon>Bartonellaceae</taxon>
        <taxon>Bartonella</taxon>
    </lineage>
</organism>
<protein>
    <recommendedName>
        <fullName evidence="6">Translocation and assembly module TamB C-terminal domain-containing protein</fullName>
    </recommendedName>
</protein>
<dbReference type="PANTHER" id="PTHR36985">
    <property type="entry name" value="TRANSLOCATION AND ASSEMBLY MODULE SUBUNIT TAMB"/>
    <property type="match status" value="1"/>
</dbReference>
<comment type="caution">
    <text evidence="7">The sequence shown here is derived from an EMBL/GenBank/DDBJ whole genome shotgun (WGS) entry which is preliminary data.</text>
</comment>
<evidence type="ECO:0000313" key="7">
    <source>
        <dbReference type="EMBL" id="ENN94113.1"/>
    </source>
</evidence>
<dbReference type="STRING" id="1094492.m02_00390"/>
<evidence type="ECO:0000259" key="6">
    <source>
        <dbReference type="Pfam" id="PF04357"/>
    </source>
</evidence>
<evidence type="ECO:0000256" key="3">
    <source>
        <dbReference type="ARBA" id="ARBA00022989"/>
    </source>
</evidence>
<feature type="domain" description="Translocation and assembly module TamB C-terminal" evidence="6">
    <location>
        <begin position="1205"/>
        <end position="1551"/>
    </location>
</feature>
<dbReference type="InterPro" id="IPR007452">
    <property type="entry name" value="TamB_C"/>
</dbReference>
<dbReference type="HOGENOM" id="CLU_002202_0_0_5"/>
<keyword evidence="4 5" id="KW-0472">Membrane</keyword>
<evidence type="ECO:0000256" key="1">
    <source>
        <dbReference type="ARBA" id="ARBA00004167"/>
    </source>
</evidence>
<proteinExistence type="predicted"/>
<dbReference type="RefSeq" id="WP_010701867.1">
    <property type="nucleotide sequence ID" value="NZ_KB915624.1"/>
</dbReference>
<reference evidence="7 8" key="1">
    <citation type="journal article" date="2013" name="PLoS Genet.">
        <title>A gene transfer agent and a dynamic repertoire of secretion systems hold the keys to the explosive radiation of the emerging pathogen Bartonella.</title>
        <authorList>
            <person name="Guy L."/>
            <person name="Nystedt B."/>
            <person name="Toft C."/>
            <person name="Zaremba-Niedzwiedzka K."/>
            <person name="Berglund E.C."/>
            <person name="Granberg F."/>
            <person name="Naslund K."/>
            <person name="Eriksson A.S."/>
            <person name="Andersson S.G."/>
        </authorList>
    </citation>
    <scope>NUCLEOTIDE SEQUENCE [LARGE SCALE GENOMIC DNA]</scope>
    <source>
        <strain evidence="8">m02</strain>
    </source>
</reference>
<dbReference type="PATRIC" id="fig|1094492.3.peg.45"/>
<accession>N6UVP4</accession>
<dbReference type="Proteomes" id="UP000014026">
    <property type="component" value="Unassembled WGS sequence"/>
</dbReference>
<dbReference type="PANTHER" id="PTHR36985:SF1">
    <property type="entry name" value="TRANSLOCATION AND ASSEMBLY MODULE SUBUNIT TAMB"/>
    <property type="match status" value="1"/>
</dbReference>
<dbReference type="GO" id="GO:0009306">
    <property type="term" value="P:protein secretion"/>
    <property type="evidence" value="ECO:0007669"/>
    <property type="project" value="InterPro"/>
</dbReference>
<keyword evidence="2 5" id="KW-0812">Transmembrane</keyword>